<protein>
    <recommendedName>
        <fullName evidence="2">PIN domain-containing protein</fullName>
    </recommendedName>
</protein>
<feature type="non-terminal residue" evidence="1">
    <location>
        <position position="1"/>
    </location>
</feature>
<accession>A0A382CKX8</accession>
<dbReference type="AlphaFoldDB" id="A0A382CKX8"/>
<name>A0A382CKX8_9ZZZZ</name>
<sequence>VEQAAARNLIGDVDNTTLVTSSLSIADFYEEVTSKFSRNLETVTAKQALNDLTELTIVQIDSDLVLAATETQTVLNIKMREAVTIEAAFTSGCDFIVTEVLDQRHTVKGIHIRSLEE</sequence>
<proteinExistence type="predicted"/>
<organism evidence="1">
    <name type="scientific">marine metagenome</name>
    <dbReference type="NCBI Taxonomy" id="408172"/>
    <lineage>
        <taxon>unclassified sequences</taxon>
        <taxon>metagenomes</taxon>
        <taxon>ecological metagenomes</taxon>
    </lineage>
</organism>
<evidence type="ECO:0000313" key="1">
    <source>
        <dbReference type="EMBL" id="SVB26003.1"/>
    </source>
</evidence>
<feature type="non-terminal residue" evidence="1">
    <location>
        <position position="117"/>
    </location>
</feature>
<dbReference type="EMBL" id="UINC01034719">
    <property type="protein sequence ID" value="SVB26003.1"/>
    <property type="molecule type" value="Genomic_DNA"/>
</dbReference>
<gene>
    <name evidence="1" type="ORF">METZ01_LOCUS178857</name>
</gene>
<reference evidence="1" key="1">
    <citation type="submission" date="2018-05" db="EMBL/GenBank/DDBJ databases">
        <authorList>
            <person name="Lanie J.A."/>
            <person name="Ng W.-L."/>
            <person name="Kazmierczak K.M."/>
            <person name="Andrzejewski T.M."/>
            <person name="Davidsen T.M."/>
            <person name="Wayne K.J."/>
            <person name="Tettelin H."/>
            <person name="Glass J.I."/>
            <person name="Rusch D."/>
            <person name="Podicherti R."/>
            <person name="Tsui H.-C.T."/>
            <person name="Winkler M.E."/>
        </authorList>
    </citation>
    <scope>NUCLEOTIDE SEQUENCE</scope>
</reference>
<evidence type="ECO:0008006" key="2">
    <source>
        <dbReference type="Google" id="ProtNLM"/>
    </source>
</evidence>